<reference evidence="1 2" key="2">
    <citation type="journal article" date="2022" name="Mol. Ecol. Resour.">
        <title>The genomes of chicory, endive, great burdock and yacon provide insights into Asteraceae paleo-polyploidization history and plant inulin production.</title>
        <authorList>
            <person name="Fan W."/>
            <person name="Wang S."/>
            <person name="Wang H."/>
            <person name="Wang A."/>
            <person name="Jiang F."/>
            <person name="Liu H."/>
            <person name="Zhao H."/>
            <person name="Xu D."/>
            <person name="Zhang Y."/>
        </authorList>
    </citation>
    <scope>NUCLEOTIDE SEQUENCE [LARGE SCALE GENOMIC DNA]</scope>
    <source>
        <strain evidence="2">cv. Niubang</strain>
    </source>
</reference>
<protein>
    <submittedName>
        <fullName evidence="1">Uncharacterized protein</fullName>
    </submittedName>
</protein>
<proteinExistence type="predicted"/>
<dbReference type="Proteomes" id="UP001055879">
    <property type="component" value="Linkage Group LG14"/>
</dbReference>
<accession>A0ACB8Y9J3</accession>
<sequence>MQQRQRGSKAAKSALNIQISATVFTSDNMDEHVLQSDSDLQLSSLEGHFNYVPMLAENTLYQQHFVKTEDYDGYSVPQWIRYQQMAPYYVEYLAGNAISDNQGEIPYDNTGIGCSFTPEESFHSMDAHQKQGPDEGLDNAAQNQPNMSASTSSIPTKSRKTYLRQKASDTDRRRRTRIAAALDALEDLLPQSKEGNKTNIVDDCIDYIKCLQLHLKELSLNRLGGEPTSNHLAFLEGYGHYLVHENTASGPLQDMLGKLLEVNPSAATKLLESRGLFMMPIAPN</sequence>
<name>A0ACB8Y9J3_ARCLA</name>
<gene>
    <name evidence="1" type="ORF">L6452_38248</name>
</gene>
<keyword evidence="2" id="KW-1185">Reference proteome</keyword>
<reference evidence="2" key="1">
    <citation type="journal article" date="2022" name="Mol. Ecol. Resour.">
        <title>The genomes of chicory, endive, great burdock and yacon provide insights into Asteraceae palaeo-polyploidization history and plant inulin production.</title>
        <authorList>
            <person name="Fan W."/>
            <person name="Wang S."/>
            <person name="Wang H."/>
            <person name="Wang A."/>
            <person name="Jiang F."/>
            <person name="Liu H."/>
            <person name="Zhao H."/>
            <person name="Xu D."/>
            <person name="Zhang Y."/>
        </authorList>
    </citation>
    <scope>NUCLEOTIDE SEQUENCE [LARGE SCALE GENOMIC DNA]</scope>
    <source>
        <strain evidence="2">cv. Niubang</strain>
    </source>
</reference>
<evidence type="ECO:0000313" key="1">
    <source>
        <dbReference type="EMBL" id="KAI3678944.1"/>
    </source>
</evidence>
<evidence type="ECO:0000313" key="2">
    <source>
        <dbReference type="Proteomes" id="UP001055879"/>
    </source>
</evidence>
<dbReference type="EMBL" id="CM042060">
    <property type="protein sequence ID" value="KAI3678944.1"/>
    <property type="molecule type" value="Genomic_DNA"/>
</dbReference>
<organism evidence="1 2">
    <name type="scientific">Arctium lappa</name>
    <name type="common">Greater burdock</name>
    <name type="synonym">Lappa major</name>
    <dbReference type="NCBI Taxonomy" id="4217"/>
    <lineage>
        <taxon>Eukaryota</taxon>
        <taxon>Viridiplantae</taxon>
        <taxon>Streptophyta</taxon>
        <taxon>Embryophyta</taxon>
        <taxon>Tracheophyta</taxon>
        <taxon>Spermatophyta</taxon>
        <taxon>Magnoliopsida</taxon>
        <taxon>eudicotyledons</taxon>
        <taxon>Gunneridae</taxon>
        <taxon>Pentapetalae</taxon>
        <taxon>asterids</taxon>
        <taxon>campanulids</taxon>
        <taxon>Asterales</taxon>
        <taxon>Asteraceae</taxon>
        <taxon>Carduoideae</taxon>
        <taxon>Cardueae</taxon>
        <taxon>Arctiinae</taxon>
        <taxon>Arctium</taxon>
    </lineage>
</organism>
<comment type="caution">
    <text evidence="1">The sequence shown here is derived from an EMBL/GenBank/DDBJ whole genome shotgun (WGS) entry which is preliminary data.</text>
</comment>